<feature type="signal peptide" evidence="16">
    <location>
        <begin position="1"/>
        <end position="31"/>
    </location>
</feature>
<evidence type="ECO:0000256" key="15">
    <source>
        <dbReference type="RuleBase" id="RU003357"/>
    </source>
</evidence>
<dbReference type="InterPro" id="IPR012910">
    <property type="entry name" value="Plug_dom"/>
</dbReference>
<dbReference type="FunFam" id="2.170.130.10:FF:000001">
    <property type="entry name" value="Catecholate siderophore TonB-dependent receptor"/>
    <property type="match status" value="1"/>
</dbReference>
<dbReference type="Gene3D" id="3.55.50.30">
    <property type="match status" value="1"/>
</dbReference>
<dbReference type="InterPro" id="IPR010105">
    <property type="entry name" value="TonB_sidphr_rcpt"/>
</dbReference>
<dbReference type="GO" id="GO:0009279">
    <property type="term" value="C:cell outer membrane"/>
    <property type="evidence" value="ECO:0007669"/>
    <property type="project" value="UniProtKB-SubCell"/>
</dbReference>
<dbReference type="InterPro" id="IPR036942">
    <property type="entry name" value="Beta-barrel_TonB_sf"/>
</dbReference>
<keyword evidence="9" id="KW-0406">Ion transport</keyword>
<evidence type="ECO:0000259" key="17">
    <source>
        <dbReference type="SMART" id="SM00965"/>
    </source>
</evidence>
<dbReference type="NCBIfam" id="TIGR01783">
    <property type="entry name" value="TonB-siderophor"/>
    <property type="match status" value="1"/>
</dbReference>
<dbReference type="Gene3D" id="2.40.170.20">
    <property type="entry name" value="TonB-dependent receptor, beta-barrel domain"/>
    <property type="match status" value="1"/>
</dbReference>
<keyword evidence="8" id="KW-0408">Iron</keyword>
<evidence type="ECO:0000256" key="8">
    <source>
        <dbReference type="ARBA" id="ARBA00023004"/>
    </source>
</evidence>
<dbReference type="PROSITE" id="PS52016">
    <property type="entry name" value="TONB_DEPENDENT_REC_3"/>
    <property type="match status" value="1"/>
</dbReference>
<accession>A0A424WGD5</accession>
<dbReference type="AlphaFoldDB" id="A0A424WGD5"/>
<dbReference type="RefSeq" id="WP_118932100.1">
    <property type="nucleotide sequence ID" value="NZ_CP061008.1"/>
</dbReference>
<dbReference type="OrthoDB" id="127311at2"/>
<evidence type="ECO:0000256" key="9">
    <source>
        <dbReference type="ARBA" id="ARBA00023065"/>
    </source>
</evidence>
<evidence type="ECO:0000313" key="18">
    <source>
        <dbReference type="EMBL" id="RPJ92325.1"/>
    </source>
</evidence>
<dbReference type="SUPFAM" id="SSF56935">
    <property type="entry name" value="Porins"/>
    <property type="match status" value="1"/>
</dbReference>
<comment type="similarity">
    <text evidence="2 14 15">Belongs to the TonB-dependent receptor family.</text>
</comment>
<dbReference type="GO" id="GO:0015344">
    <property type="term" value="F:siderophore uptake transmembrane transporter activity"/>
    <property type="evidence" value="ECO:0007669"/>
    <property type="project" value="TreeGrafter"/>
</dbReference>
<protein>
    <submittedName>
        <fullName evidence="18">TonB-dependent siderophore receptor</fullName>
    </submittedName>
</protein>
<dbReference type="InterPro" id="IPR037066">
    <property type="entry name" value="Plug_dom_sf"/>
</dbReference>
<keyword evidence="12 18" id="KW-0675">Receptor</keyword>
<gene>
    <name evidence="18" type="ORF">DY367_07410</name>
</gene>
<evidence type="ECO:0000256" key="13">
    <source>
        <dbReference type="ARBA" id="ARBA00023237"/>
    </source>
</evidence>
<keyword evidence="5" id="KW-0410">Iron transport</keyword>
<evidence type="ECO:0000256" key="7">
    <source>
        <dbReference type="ARBA" id="ARBA00022729"/>
    </source>
</evidence>
<evidence type="ECO:0000256" key="16">
    <source>
        <dbReference type="SAM" id="SignalP"/>
    </source>
</evidence>
<feature type="domain" description="Secretin/TonB short N-terminal" evidence="17">
    <location>
        <begin position="67"/>
        <end position="117"/>
    </location>
</feature>
<dbReference type="Proteomes" id="UP000285324">
    <property type="component" value="Unassembled WGS sequence"/>
</dbReference>
<dbReference type="GO" id="GO:0038023">
    <property type="term" value="F:signaling receptor activity"/>
    <property type="evidence" value="ECO:0007669"/>
    <property type="project" value="InterPro"/>
</dbReference>
<comment type="subcellular location">
    <subcellularLocation>
        <location evidence="1 14">Cell outer membrane</location>
        <topology evidence="1 14">Multi-pass membrane protein</topology>
    </subcellularLocation>
</comment>
<dbReference type="CDD" id="cd01347">
    <property type="entry name" value="ligand_gated_channel"/>
    <property type="match status" value="1"/>
</dbReference>
<proteinExistence type="inferred from homology"/>
<keyword evidence="3 14" id="KW-0813">Transport</keyword>
<evidence type="ECO:0000256" key="11">
    <source>
        <dbReference type="ARBA" id="ARBA00023136"/>
    </source>
</evidence>
<dbReference type="SMART" id="SM00965">
    <property type="entry name" value="STN"/>
    <property type="match status" value="1"/>
</dbReference>
<evidence type="ECO:0000256" key="5">
    <source>
        <dbReference type="ARBA" id="ARBA00022496"/>
    </source>
</evidence>
<dbReference type="Pfam" id="PF00593">
    <property type="entry name" value="TonB_dep_Rec_b-barrel"/>
    <property type="match status" value="1"/>
</dbReference>
<dbReference type="Pfam" id="PF07715">
    <property type="entry name" value="Plug"/>
    <property type="match status" value="1"/>
</dbReference>
<evidence type="ECO:0000256" key="14">
    <source>
        <dbReference type="PROSITE-ProRule" id="PRU01360"/>
    </source>
</evidence>
<dbReference type="Gene3D" id="2.170.130.10">
    <property type="entry name" value="TonB-dependent receptor, plug domain"/>
    <property type="match status" value="1"/>
</dbReference>
<organism evidence="18 19">
    <name type="scientific">Alcaligenes xylosoxydans xylosoxydans</name>
    <name type="common">Achromobacter xylosoxidans</name>
    <dbReference type="NCBI Taxonomy" id="85698"/>
    <lineage>
        <taxon>Bacteria</taxon>
        <taxon>Pseudomonadati</taxon>
        <taxon>Pseudomonadota</taxon>
        <taxon>Betaproteobacteria</taxon>
        <taxon>Burkholderiales</taxon>
        <taxon>Alcaligenaceae</taxon>
        <taxon>Achromobacter</taxon>
    </lineage>
</organism>
<reference evidence="18 19" key="1">
    <citation type="submission" date="2018-08" db="EMBL/GenBank/DDBJ databases">
        <title>Achromobacter xylosoxidans Genome sequencing and assembly.</title>
        <authorList>
            <person name="Wang R."/>
            <person name="Rensing C."/>
            <person name="Li Y."/>
        </authorList>
    </citation>
    <scope>NUCLEOTIDE SEQUENCE [LARGE SCALE GENOMIC DNA]</scope>
    <source>
        <strain evidence="18 19">GD003A</strain>
    </source>
</reference>
<dbReference type="PANTHER" id="PTHR32552:SF68">
    <property type="entry name" value="FERRICHROME OUTER MEMBRANE TRANSPORTER_PHAGE RECEPTOR"/>
    <property type="match status" value="1"/>
</dbReference>
<evidence type="ECO:0000256" key="3">
    <source>
        <dbReference type="ARBA" id="ARBA00022448"/>
    </source>
</evidence>
<feature type="chain" id="PRO_5019168014" evidence="16">
    <location>
        <begin position="32"/>
        <end position="798"/>
    </location>
</feature>
<keyword evidence="6 14" id="KW-0812">Transmembrane</keyword>
<keyword evidence="4 14" id="KW-1134">Transmembrane beta strand</keyword>
<evidence type="ECO:0000256" key="12">
    <source>
        <dbReference type="ARBA" id="ARBA00023170"/>
    </source>
</evidence>
<keyword evidence="13 14" id="KW-0998">Cell outer membrane</keyword>
<dbReference type="GO" id="GO:0015891">
    <property type="term" value="P:siderophore transport"/>
    <property type="evidence" value="ECO:0007669"/>
    <property type="project" value="InterPro"/>
</dbReference>
<evidence type="ECO:0000256" key="6">
    <source>
        <dbReference type="ARBA" id="ARBA00022692"/>
    </source>
</evidence>
<dbReference type="InterPro" id="IPR011662">
    <property type="entry name" value="Secretin/TonB_short_N"/>
</dbReference>
<evidence type="ECO:0000256" key="4">
    <source>
        <dbReference type="ARBA" id="ARBA00022452"/>
    </source>
</evidence>
<keyword evidence="10 15" id="KW-0798">TonB box</keyword>
<dbReference type="EMBL" id="QVXO01000008">
    <property type="protein sequence ID" value="RPJ92325.1"/>
    <property type="molecule type" value="Genomic_DNA"/>
</dbReference>
<dbReference type="FunFam" id="2.40.170.20:FF:000005">
    <property type="entry name" value="TonB-dependent siderophore receptor"/>
    <property type="match status" value="1"/>
</dbReference>
<evidence type="ECO:0000256" key="10">
    <source>
        <dbReference type="ARBA" id="ARBA00023077"/>
    </source>
</evidence>
<comment type="caution">
    <text evidence="18">The sequence shown here is derived from an EMBL/GenBank/DDBJ whole genome shotgun (WGS) entry which is preliminary data.</text>
</comment>
<keyword evidence="7 16" id="KW-0732">Signal</keyword>
<sequence>MQARSTPKPARSTLALALTALALAAPPAAMAAGPGSPSPQERAARSYDIPAGPLDQVLNAYSQQAGVTIAIDGALTAGRRSPGLRGAYGLNAGYAAILAGSGLAARQEGGGYVLRPLPPGAAGISTLEPVTVRASSVAPDSYVAEETRAGTKTDTPILEVPQSISVVTRAQMEAQNAQSVTEVLRYVPGVTVETYGVDPKGFDWVMLRGFNAQATSDYKDGLRQATSGYTLFRSEPYALDRIEVLRGPSSVLYGQGDAGGVINRVSKLPSATPHYEAELEYGSFQRKQAAVDLTGPATEDGTLMYRIIGVARDANTQFTYPNGDRISDDRLFLAPSLTWAPSAATRFTLLTEYLRDRSGGTIGTVTVNGKPTNLRNGDPNFNRYDQDQKSIGYLFEHRFNDTLQVRQNLRYGRVDSILDNMFLAGLTPTGIARTARRYDESMTALALDNQAQFDLRTGPLAHTLLLGLDFNRSSADVSRTMGPAPSLNPFDPVYGVDVPTPTIPLANYLERTHQTGLYLQDQVRFDERWVLTLGGRYDWYSQKTENRILNNDSNQSGSRFSGRAGLNYVMPNGVAPYVSFAQSFLPNTGTSAPANGSSPFAPSRGRQWEGGIKFQPPGSNALYTLAVFDIKKSNVLTNDLQNPGFQVASGEVQSRGVELEGKFSLGDGWDFTGSYTYVRARITRANNGTEGNRPALVPEHSASGWLNYTVRNSALAGLSLGAGLRYVGSTYGDNANTLEIAGRTLVDAGVSYAVDKHLTLSVNATNLFDKEYLATCSDLSDCYPGSRRSVIGRVKYQF</sequence>
<name>A0A424WGD5_ALCXX</name>
<keyword evidence="11 14" id="KW-0472">Membrane</keyword>
<evidence type="ECO:0000313" key="19">
    <source>
        <dbReference type="Proteomes" id="UP000285324"/>
    </source>
</evidence>
<dbReference type="PANTHER" id="PTHR32552">
    <property type="entry name" value="FERRICHROME IRON RECEPTOR-RELATED"/>
    <property type="match status" value="1"/>
</dbReference>
<dbReference type="InterPro" id="IPR000531">
    <property type="entry name" value="Beta-barrel_TonB"/>
</dbReference>
<dbReference type="InterPro" id="IPR039426">
    <property type="entry name" value="TonB-dep_rcpt-like"/>
</dbReference>
<evidence type="ECO:0000256" key="2">
    <source>
        <dbReference type="ARBA" id="ARBA00009810"/>
    </source>
</evidence>
<evidence type="ECO:0000256" key="1">
    <source>
        <dbReference type="ARBA" id="ARBA00004571"/>
    </source>
</evidence>